<dbReference type="AlphaFoldDB" id="A0A3M7LDT5"/>
<reference evidence="1 2" key="1">
    <citation type="submission" date="2018-08" db="EMBL/GenBank/DDBJ databases">
        <title>Chryseobacterium nematophagum: a novel matrix digesting pathogen of nematodes.</title>
        <authorList>
            <person name="Page A."/>
            <person name="Roberts M."/>
            <person name="Felix M.-A."/>
            <person name="Weir W."/>
        </authorList>
    </citation>
    <scope>NUCLEOTIDE SEQUENCE [LARGE SCALE GENOMIC DNA]</scope>
    <source>
        <strain evidence="1 2">JUb275</strain>
    </source>
</reference>
<sequence length="428" mass="50663">MRDFSIDKSADQIKISETKENFKEVLSCYYNENYRAAVVLLYSVVISDILFKLKNLEETYNDTKAIGILNTIKRLQADNPTSSQWEDDLIHKVQEQTNLIDLSEKSFIQNLKSLRHLCAHPVLSQNYNLFNPNKETVKAHIRNMLECVLLKPSFFSRVIFDDFIQDIAFNKDILIDDESLSKYLKIKYIENFNDITLFSVFKSLWKISFNVNDEEANINRAINTKSLITFLTFKHDVLLNFMEKESSFFSNINIDHFSFAVDVFNRFPKTFEVLNQNSKILFTNTIKQDYRKRFVSFFDKDLTEHLLYIFSEQYTIDYPNEYPTQNISLQNIRYVSKLIKKQNGNSNDFIIKIYGCSSSFDTAKERYNELILLIIDSFNEIEMKEYLQVSNSNQNIYYNYSIHWSNAKQMIEDKRYNIDFSDFTNLIN</sequence>
<gene>
    <name evidence="1" type="ORF">D1632_05480</name>
</gene>
<proteinExistence type="predicted"/>
<protein>
    <submittedName>
        <fullName evidence="1">Uncharacterized protein</fullName>
    </submittedName>
</protein>
<name>A0A3M7LDT5_9FLAO</name>
<evidence type="ECO:0000313" key="1">
    <source>
        <dbReference type="EMBL" id="RMZ60389.1"/>
    </source>
</evidence>
<accession>A0A3M7LDT5</accession>
<organism evidence="1 2">
    <name type="scientific">Chryseobacterium nematophagum</name>
    <dbReference type="NCBI Taxonomy" id="2305228"/>
    <lineage>
        <taxon>Bacteria</taxon>
        <taxon>Pseudomonadati</taxon>
        <taxon>Bacteroidota</taxon>
        <taxon>Flavobacteriia</taxon>
        <taxon>Flavobacteriales</taxon>
        <taxon>Weeksellaceae</taxon>
        <taxon>Chryseobacterium group</taxon>
        <taxon>Chryseobacterium</taxon>
    </lineage>
</organism>
<keyword evidence="2" id="KW-1185">Reference proteome</keyword>
<evidence type="ECO:0000313" key="2">
    <source>
        <dbReference type="Proteomes" id="UP000267524"/>
    </source>
</evidence>
<dbReference type="EMBL" id="QWIV01000008">
    <property type="protein sequence ID" value="RMZ60389.1"/>
    <property type="molecule type" value="Genomic_DNA"/>
</dbReference>
<comment type="caution">
    <text evidence="1">The sequence shown here is derived from an EMBL/GenBank/DDBJ whole genome shotgun (WGS) entry which is preliminary data.</text>
</comment>
<dbReference type="RefSeq" id="WP_122546229.1">
    <property type="nucleotide sequence ID" value="NZ_QWIV01000008.1"/>
</dbReference>
<dbReference type="Proteomes" id="UP000267524">
    <property type="component" value="Unassembled WGS sequence"/>
</dbReference>